<feature type="transmembrane region" description="Helical" evidence="6">
    <location>
        <begin position="35"/>
        <end position="55"/>
    </location>
</feature>
<dbReference type="GO" id="GO:0004016">
    <property type="term" value="F:adenylate cyclase activity"/>
    <property type="evidence" value="ECO:0007669"/>
    <property type="project" value="InterPro"/>
</dbReference>
<dbReference type="Gene3D" id="3.40.1700.10">
    <property type="entry name" value="DNA integrity scanning protein, DisA, N-terminal domain"/>
    <property type="match status" value="1"/>
</dbReference>
<dbReference type="GO" id="GO:0005524">
    <property type="term" value="F:ATP binding"/>
    <property type="evidence" value="ECO:0007669"/>
    <property type="project" value="UniProtKB-KW"/>
</dbReference>
<dbReference type="AlphaFoldDB" id="A0A975FIV5"/>
<dbReference type="InterPro" id="IPR050338">
    <property type="entry name" value="DisA"/>
</dbReference>
<keyword evidence="2" id="KW-0808">Transferase</keyword>
<dbReference type="Pfam" id="PF02457">
    <property type="entry name" value="DAC"/>
    <property type="match status" value="1"/>
</dbReference>
<evidence type="ECO:0000256" key="4">
    <source>
        <dbReference type="ARBA" id="ARBA00022741"/>
    </source>
</evidence>
<protein>
    <submittedName>
        <fullName evidence="8">Diadenylate cyclase</fullName>
    </submittedName>
</protein>
<sequence length="260" mass="30126">MSPLIIILIRIFCICVFLILLFYVSVWVFLGKYELLKIIYSFILIILFFKLFDYIKDEIPKNIKDKLFPLVGFDIRYSLMTFFLLLPIIIKAPYLRHHLNQFTFRKKSKQFIIANSNTYEQILEFVEEMSEKKIGALLTLEKYNSLEQFAKKSILIDGFVSKELLINIFIPNTPLHDGAVIIRGNKILSAGAYFMLSEKHNFKHKTGSRHRAALGISEITDSMTIIISEETGNVSIALEGILLKIKDINQIREYLTTFAL</sequence>
<dbReference type="InterPro" id="IPR003390">
    <property type="entry name" value="DNA_integrity_scan_DisA_N"/>
</dbReference>
<dbReference type="PANTHER" id="PTHR34185:SF1">
    <property type="entry name" value="DIADENYLATE CYCLASE"/>
    <property type="match status" value="1"/>
</dbReference>
<keyword evidence="5" id="KW-0067">ATP-binding</keyword>
<dbReference type="PANTHER" id="PTHR34185">
    <property type="entry name" value="DIADENYLATE CYCLASE"/>
    <property type="match status" value="1"/>
</dbReference>
<dbReference type="GO" id="GO:0006171">
    <property type="term" value="P:cAMP biosynthetic process"/>
    <property type="evidence" value="ECO:0007669"/>
    <property type="project" value="InterPro"/>
</dbReference>
<feature type="domain" description="DAC" evidence="7">
    <location>
        <begin position="92"/>
        <end position="250"/>
    </location>
</feature>
<evidence type="ECO:0000313" key="9">
    <source>
        <dbReference type="Proteomes" id="UP000672038"/>
    </source>
</evidence>
<feature type="transmembrane region" description="Helical" evidence="6">
    <location>
        <begin position="7"/>
        <end position="29"/>
    </location>
</feature>
<organism evidence="8 9">
    <name type="scientific">Loofah witches'-broom phytoplasma</name>
    <dbReference type="NCBI Taxonomy" id="35773"/>
    <lineage>
        <taxon>Bacteria</taxon>
        <taxon>Bacillati</taxon>
        <taxon>Mycoplasmatota</taxon>
        <taxon>Mollicutes</taxon>
        <taxon>Acholeplasmatales</taxon>
        <taxon>Acholeplasmataceae</taxon>
        <taxon>Candidatus Phytoplasma</taxon>
        <taxon>16SrVIII (Loofah witches'-broom group)</taxon>
    </lineage>
</organism>
<keyword evidence="6" id="KW-1133">Transmembrane helix</keyword>
<comment type="catalytic activity">
    <reaction evidence="1">
        <text>2 ATP = 3',3'-c-di-AMP + 2 diphosphate</text>
        <dbReference type="Rhea" id="RHEA:35655"/>
        <dbReference type="ChEBI" id="CHEBI:30616"/>
        <dbReference type="ChEBI" id="CHEBI:33019"/>
        <dbReference type="ChEBI" id="CHEBI:71500"/>
        <dbReference type="EC" id="2.7.7.85"/>
    </reaction>
</comment>
<name>A0A975FIV5_LOWBP</name>
<keyword evidence="3" id="KW-0548">Nucleotidyltransferase</keyword>
<dbReference type="InterPro" id="IPR014046">
    <property type="entry name" value="C-di-AMP_synthase"/>
</dbReference>
<evidence type="ECO:0000256" key="3">
    <source>
        <dbReference type="ARBA" id="ARBA00022695"/>
    </source>
</evidence>
<accession>A0A975FIV5</accession>
<evidence type="ECO:0000256" key="5">
    <source>
        <dbReference type="ARBA" id="ARBA00022840"/>
    </source>
</evidence>
<dbReference type="RefSeq" id="WP_246454232.1">
    <property type="nucleotide sequence ID" value="NZ_CP054393.1"/>
</dbReference>
<dbReference type="InterPro" id="IPR036888">
    <property type="entry name" value="DNA_integrity_DisA_N_sf"/>
</dbReference>
<keyword evidence="6" id="KW-0812">Transmembrane</keyword>
<gene>
    <name evidence="8" type="primary">dacA</name>
    <name evidence="8" type="ORF">LFWB_1880</name>
</gene>
<dbReference type="GO" id="GO:0106408">
    <property type="term" value="F:diadenylate cyclase activity"/>
    <property type="evidence" value="ECO:0007669"/>
    <property type="project" value="UniProtKB-EC"/>
</dbReference>
<evidence type="ECO:0000256" key="6">
    <source>
        <dbReference type="SAM" id="Phobius"/>
    </source>
</evidence>
<evidence type="ECO:0000256" key="2">
    <source>
        <dbReference type="ARBA" id="ARBA00022679"/>
    </source>
</evidence>
<reference evidence="8" key="1">
    <citation type="submission" date="2020-06" db="EMBL/GenBank/DDBJ databases">
        <title>Complete genome sequence of Candidatus Phytoplasma luffae NCHU2019.</title>
        <authorList>
            <person name="Cho S.-T."/>
            <person name="Tan C.-M."/>
            <person name="Li J.-R."/>
            <person name="Chien Y.-Y."/>
            <person name="Chiu Y.-C."/>
            <person name="Yang J.-Y."/>
            <person name="Kuo C.-H."/>
        </authorList>
    </citation>
    <scope>NUCLEOTIDE SEQUENCE</scope>
    <source>
        <strain evidence="8">NCHU2019</strain>
    </source>
</reference>
<evidence type="ECO:0000313" key="8">
    <source>
        <dbReference type="EMBL" id="QTX02758.1"/>
    </source>
</evidence>
<dbReference type="SUPFAM" id="SSF143597">
    <property type="entry name" value="YojJ-like"/>
    <property type="match status" value="1"/>
</dbReference>
<dbReference type="PIRSF" id="PIRSF004793">
    <property type="entry name" value="UCP004793"/>
    <property type="match status" value="1"/>
</dbReference>
<dbReference type="PROSITE" id="PS51794">
    <property type="entry name" value="DAC"/>
    <property type="match status" value="1"/>
</dbReference>
<feature type="transmembrane region" description="Helical" evidence="6">
    <location>
        <begin position="67"/>
        <end position="90"/>
    </location>
</feature>
<dbReference type="KEGG" id="pluf:LFWB_1880"/>
<keyword evidence="6" id="KW-0472">Membrane</keyword>
<dbReference type="Proteomes" id="UP000672038">
    <property type="component" value="Chromosome"/>
</dbReference>
<evidence type="ECO:0000259" key="7">
    <source>
        <dbReference type="PROSITE" id="PS51794"/>
    </source>
</evidence>
<keyword evidence="9" id="KW-1185">Reference proteome</keyword>
<dbReference type="EMBL" id="CP054393">
    <property type="protein sequence ID" value="QTX02758.1"/>
    <property type="molecule type" value="Genomic_DNA"/>
</dbReference>
<proteinExistence type="predicted"/>
<evidence type="ECO:0000256" key="1">
    <source>
        <dbReference type="ARBA" id="ARBA00000877"/>
    </source>
</evidence>
<keyword evidence="4" id="KW-0547">Nucleotide-binding</keyword>